<dbReference type="SUPFAM" id="SSF101936">
    <property type="entry name" value="DNA-binding pseudobarrel domain"/>
    <property type="match status" value="2"/>
</dbReference>
<feature type="domain" description="TF-B3" evidence="6">
    <location>
        <begin position="291"/>
        <end position="346"/>
    </location>
</feature>
<sequence length="352" mass="40480">MESFGLEAPKFVKILSRKDVVGDELKIPSSFCTQFGERIRSKFHLKLRTGFLVPVEFDKRRGVLMGLGSFFNQFDFKGGEMLVFEYFGRLDFNLSVLGTNCSEIEYPLMVNSFQTCKPVRVKLVPGGWRFAKFMDPTEKIYDEIDLPLPFLNRCASALYYHFRMVLSNGKNFLARYDRDSSKITGFHSMCEILGLPDLNSFHMLLFTFDGYLKFDISAFDANMFEIVFPGSPIRCGVTGELAVVSSRFEIKVQPFHMERYCYGVDISTEYMSLCSMWGRNDYIVAYNGSCSWKLQVKRRNLWKRTTIHDGWIDFRNDLDLKAGDVCVFESPAFSINHFTVSVISNSPGQANR</sequence>
<dbReference type="AlphaFoldDB" id="A0AAD8I997"/>
<dbReference type="PANTHER" id="PTHR31920:SF108">
    <property type="entry name" value="B3 DOMAIN-CONTAINING TRANSCRIPTION FACTOR VRN1-LIKE"/>
    <property type="match status" value="1"/>
</dbReference>
<dbReference type="PROSITE" id="PS50863">
    <property type="entry name" value="B3"/>
    <property type="match status" value="1"/>
</dbReference>
<dbReference type="InterPro" id="IPR015300">
    <property type="entry name" value="DNA-bd_pseudobarrel_sf"/>
</dbReference>
<dbReference type="Gene3D" id="2.40.330.10">
    <property type="entry name" value="DNA-binding pseudobarrel domain"/>
    <property type="match status" value="2"/>
</dbReference>
<evidence type="ECO:0000313" key="7">
    <source>
        <dbReference type="EMBL" id="KAK1381444.1"/>
    </source>
</evidence>
<organism evidence="7 8">
    <name type="scientific">Heracleum sosnowskyi</name>
    <dbReference type="NCBI Taxonomy" id="360622"/>
    <lineage>
        <taxon>Eukaryota</taxon>
        <taxon>Viridiplantae</taxon>
        <taxon>Streptophyta</taxon>
        <taxon>Embryophyta</taxon>
        <taxon>Tracheophyta</taxon>
        <taxon>Spermatophyta</taxon>
        <taxon>Magnoliopsida</taxon>
        <taxon>eudicotyledons</taxon>
        <taxon>Gunneridae</taxon>
        <taxon>Pentapetalae</taxon>
        <taxon>asterids</taxon>
        <taxon>campanulids</taxon>
        <taxon>Apiales</taxon>
        <taxon>Apiaceae</taxon>
        <taxon>Apioideae</taxon>
        <taxon>apioid superclade</taxon>
        <taxon>Tordylieae</taxon>
        <taxon>Tordyliinae</taxon>
        <taxon>Heracleum</taxon>
    </lineage>
</organism>
<evidence type="ECO:0000259" key="6">
    <source>
        <dbReference type="PROSITE" id="PS50863"/>
    </source>
</evidence>
<comment type="subcellular location">
    <subcellularLocation>
        <location evidence="1">Nucleus</location>
    </subcellularLocation>
</comment>
<dbReference type="PANTHER" id="PTHR31920">
    <property type="entry name" value="B3 DOMAIN-CONTAINING"/>
    <property type="match status" value="1"/>
</dbReference>
<evidence type="ECO:0000256" key="5">
    <source>
        <dbReference type="ARBA" id="ARBA00023242"/>
    </source>
</evidence>
<reference evidence="7" key="1">
    <citation type="submission" date="2023-02" db="EMBL/GenBank/DDBJ databases">
        <title>Genome of toxic invasive species Heracleum sosnowskyi carries increased number of genes despite the absence of recent whole-genome duplications.</title>
        <authorList>
            <person name="Schelkunov M."/>
            <person name="Shtratnikova V."/>
            <person name="Makarenko M."/>
            <person name="Klepikova A."/>
            <person name="Omelchenko D."/>
            <person name="Novikova G."/>
            <person name="Obukhova E."/>
            <person name="Bogdanov V."/>
            <person name="Penin A."/>
            <person name="Logacheva M."/>
        </authorList>
    </citation>
    <scope>NUCLEOTIDE SEQUENCE</scope>
    <source>
        <strain evidence="7">Hsosn_3</strain>
        <tissue evidence="7">Leaf</tissue>
    </source>
</reference>
<evidence type="ECO:0000256" key="1">
    <source>
        <dbReference type="ARBA" id="ARBA00004123"/>
    </source>
</evidence>
<gene>
    <name evidence="7" type="ORF">POM88_028188</name>
</gene>
<proteinExistence type="predicted"/>
<keyword evidence="8" id="KW-1185">Reference proteome</keyword>
<dbReference type="GO" id="GO:0003677">
    <property type="term" value="F:DNA binding"/>
    <property type="evidence" value="ECO:0007669"/>
    <property type="project" value="UniProtKB-KW"/>
</dbReference>
<name>A0AAD8I997_9APIA</name>
<keyword evidence="4" id="KW-0804">Transcription</keyword>
<dbReference type="CDD" id="cd10017">
    <property type="entry name" value="B3_DNA"/>
    <property type="match status" value="1"/>
</dbReference>
<dbReference type="Proteomes" id="UP001237642">
    <property type="component" value="Unassembled WGS sequence"/>
</dbReference>
<reference evidence="7" key="2">
    <citation type="submission" date="2023-05" db="EMBL/GenBank/DDBJ databases">
        <authorList>
            <person name="Schelkunov M.I."/>
        </authorList>
    </citation>
    <scope>NUCLEOTIDE SEQUENCE</scope>
    <source>
        <strain evidence="7">Hsosn_3</strain>
        <tissue evidence="7">Leaf</tissue>
    </source>
</reference>
<protein>
    <submittedName>
        <fullName evidence="7">TF-B3 domain-containing protein</fullName>
    </submittedName>
</protein>
<keyword evidence="2" id="KW-0805">Transcription regulation</keyword>
<dbReference type="SMART" id="SM01019">
    <property type="entry name" value="B3"/>
    <property type="match status" value="2"/>
</dbReference>
<dbReference type="InterPro" id="IPR003340">
    <property type="entry name" value="B3_DNA-bd"/>
</dbReference>
<evidence type="ECO:0000256" key="4">
    <source>
        <dbReference type="ARBA" id="ARBA00023163"/>
    </source>
</evidence>
<keyword evidence="5" id="KW-0539">Nucleus</keyword>
<evidence type="ECO:0000256" key="3">
    <source>
        <dbReference type="ARBA" id="ARBA00023125"/>
    </source>
</evidence>
<dbReference type="InterPro" id="IPR050655">
    <property type="entry name" value="Plant_B3_domain"/>
</dbReference>
<evidence type="ECO:0000256" key="2">
    <source>
        <dbReference type="ARBA" id="ARBA00023015"/>
    </source>
</evidence>
<dbReference type="EMBL" id="JAUIZM010000006">
    <property type="protein sequence ID" value="KAK1381444.1"/>
    <property type="molecule type" value="Genomic_DNA"/>
</dbReference>
<evidence type="ECO:0000313" key="8">
    <source>
        <dbReference type="Proteomes" id="UP001237642"/>
    </source>
</evidence>
<keyword evidence="3" id="KW-0238">DNA-binding</keyword>
<dbReference type="GO" id="GO:0005634">
    <property type="term" value="C:nucleus"/>
    <property type="evidence" value="ECO:0007669"/>
    <property type="project" value="UniProtKB-SubCell"/>
</dbReference>
<comment type="caution">
    <text evidence="7">The sequence shown here is derived from an EMBL/GenBank/DDBJ whole genome shotgun (WGS) entry which is preliminary data.</text>
</comment>
<accession>A0AAD8I997</accession>